<dbReference type="EMBL" id="QUSF01000021">
    <property type="protein sequence ID" value="RLW01703.1"/>
    <property type="molecule type" value="Genomic_DNA"/>
</dbReference>
<protein>
    <submittedName>
        <fullName evidence="1">Uncharacterized protein</fullName>
    </submittedName>
</protein>
<keyword evidence="2" id="KW-1185">Reference proteome</keyword>
<dbReference type="AlphaFoldDB" id="A0A3L8SI51"/>
<evidence type="ECO:0000313" key="2">
    <source>
        <dbReference type="Proteomes" id="UP000276834"/>
    </source>
</evidence>
<proteinExistence type="predicted"/>
<gene>
    <name evidence="1" type="ORF">DV515_00007658</name>
</gene>
<name>A0A3L8SI51_CHLGU</name>
<reference evidence="1 2" key="1">
    <citation type="journal article" date="2018" name="Proc. R. Soc. B">
        <title>A non-coding region near Follistatin controls head colour polymorphism in the Gouldian finch.</title>
        <authorList>
            <person name="Toomey M.B."/>
            <person name="Marques C.I."/>
            <person name="Andrade P."/>
            <person name="Araujo P.M."/>
            <person name="Sabatino S."/>
            <person name="Gazda M.A."/>
            <person name="Afonso S."/>
            <person name="Lopes R.J."/>
            <person name="Corbo J.C."/>
            <person name="Carneiro M."/>
        </authorList>
    </citation>
    <scope>NUCLEOTIDE SEQUENCE [LARGE SCALE GENOMIC DNA]</scope>
    <source>
        <strain evidence="1">Red01</strain>
        <tissue evidence="1">Muscle</tissue>
    </source>
</reference>
<accession>A0A3L8SI51</accession>
<evidence type="ECO:0000313" key="1">
    <source>
        <dbReference type="EMBL" id="RLW01703.1"/>
    </source>
</evidence>
<comment type="caution">
    <text evidence="1">The sequence shown here is derived from an EMBL/GenBank/DDBJ whole genome shotgun (WGS) entry which is preliminary data.</text>
</comment>
<sequence>MRQMCTYALGSLRVTQLGLITIIPVRLSLTNENYIYMQGIKIATDLHPGNNNLITFLEETRLGISLTTRRTQAWLPHSRD</sequence>
<organism evidence="1 2">
    <name type="scientific">Chloebia gouldiae</name>
    <name type="common">Gouldian finch</name>
    <name type="synonym">Erythrura gouldiae</name>
    <dbReference type="NCBI Taxonomy" id="44316"/>
    <lineage>
        <taxon>Eukaryota</taxon>
        <taxon>Metazoa</taxon>
        <taxon>Chordata</taxon>
        <taxon>Craniata</taxon>
        <taxon>Vertebrata</taxon>
        <taxon>Euteleostomi</taxon>
        <taxon>Archelosauria</taxon>
        <taxon>Archosauria</taxon>
        <taxon>Dinosauria</taxon>
        <taxon>Saurischia</taxon>
        <taxon>Theropoda</taxon>
        <taxon>Coelurosauria</taxon>
        <taxon>Aves</taxon>
        <taxon>Neognathae</taxon>
        <taxon>Neoaves</taxon>
        <taxon>Telluraves</taxon>
        <taxon>Australaves</taxon>
        <taxon>Passeriformes</taxon>
        <taxon>Passeroidea</taxon>
        <taxon>Passeridae</taxon>
        <taxon>Chloebia</taxon>
    </lineage>
</organism>
<feature type="non-terminal residue" evidence="1">
    <location>
        <position position="80"/>
    </location>
</feature>
<dbReference type="Proteomes" id="UP000276834">
    <property type="component" value="Unassembled WGS sequence"/>
</dbReference>